<accession>A0ABT2TH23</accession>
<sequence length="138" mass="15970">MRRKKILISVFLAAVVVLVLLIFLPARPSAALNKLEQNQVTSADISYAEGYYTVTDEDDLRQLVEFLQSMKLRPCIPKDLDGGFGTVTIWEESRQTTIFVSESYIKINHMSFRPDRNYCDALRKIFSELEEHCEVHRQ</sequence>
<dbReference type="RefSeq" id="WP_158424291.1">
    <property type="nucleotide sequence ID" value="NZ_JAOQJQ010000001.1"/>
</dbReference>
<gene>
    <name evidence="1" type="ORF">OCV88_03950</name>
</gene>
<keyword evidence="2" id="KW-1185">Reference proteome</keyword>
<proteinExistence type="predicted"/>
<reference evidence="1 2" key="1">
    <citation type="journal article" date="2021" name="ISME Commun">
        <title>Automated analysis of genomic sequences facilitates high-throughput and comprehensive description of bacteria.</title>
        <authorList>
            <person name="Hitch T.C.A."/>
        </authorList>
    </citation>
    <scope>NUCLEOTIDE SEQUENCE [LARGE SCALE GENOMIC DNA]</scope>
    <source>
        <strain evidence="1 2">Sanger_109</strain>
    </source>
</reference>
<comment type="caution">
    <text evidence="1">The sequence shown here is derived from an EMBL/GenBank/DDBJ whole genome shotgun (WGS) entry which is preliminary data.</text>
</comment>
<evidence type="ECO:0000313" key="2">
    <source>
        <dbReference type="Proteomes" id="UP001652442"/>
    </source>
</evidence>
<dbReference type="EMBL" id="JAOQJQ010000001">
    <property type="protein sequence ID" value="MCU6761494.1"/>
    <property type="molecule type" value="Genomic_DNA"/>
</dbReference>
<protein>
    <recommendedName>
        <fullName evidence="3">DUF1499 domain-containing protein</fullName>
    </recommendedName>
</protein>
<evidence type="ECO:0008006" key="3">
    <source>
        <dbReference type="Google" id="ProtNLM"/>
    </source>
</evidence>
<name>A0ABT2TH23_9FIRM</name>
<dbReference type="Proteomes" id="UP001652442">
    <property type="component" value="Unassembled WGS sequence"/>
</dbReference>
<evidence type="ECO:0000313" key="1">
    <source>
        <dbReference type="EMBL" id="MCU6761494.1"/>
    </source>
</evidence>
<organism evidence="1 2">
    <name type="scientific">Brotonthovivens ammoniilytica</name>
    <dbReference type="NCBI Taxonomy" id="2981725"/>
    <lineage>
        <taxon>Bacteria</taxon>
        <taxon>Bacillati</taxon>
        <taxon>Bacillota</taxon>
        <taxon>Clostridia</taxon>
        <taxon>Lachnospirales</taxon>
        <taxon>Lachnospiraceae</taxon>
        <taxon>Brotonthovivens</taxon>
    </lineage>
</organism>